<sequence>MRTVTPMRSLAFLAVLSCLLVFALVPRYDLLDEGPKHAHVAPPQTTTTPAQATSSPATTSTPQETTTTTPAATTSAPATSATPTSSSTPAQQASSPPAQQTSNAAQQTSSTPTPTPSSSALITTNAQGEQETTIVVVTATPSEASSASPSATSAAATSSKSSDGVSSSTIIGLSVAGGVAVIGIFTRKRFGDDLDDNEAIKWPDLNHHDGGVVPLSTNQTGRSGFDTNSEVDLSRNNSRSGGYAGSIAATSTAELFPGGAPDPYAVPPLPHLNPNQPYLDDPSSRFYDPYRGPVPQTFGGAHPQDPAYPGEAIPMTQMAAQRARSPGPGIAYDVAAGRASPQPSMPPGRRSPGPQAAYAYGDMRVASPAPLYGGPGLPPPGSPAPMYGAPGLPPAGRASPGPQAAYGYGPPQ</sequence>
<keyword evidence="4" id="KW-1185">Reference proteome</keyword>
<feature type="compositionally biased region" description="Low complexity" evidence="1">
    <location>
        <begin position="400"/>
        <end position="412"/>
    </location>
</feature>
<name>W4KE42_HETIT</name>
<dbReference type="HOGENOM" id="CLU_053387_0_0_1"/>
<feature type="compositionally biased region" description="Polar residues" evidence="1">
    <location>
        <begin position="120"/>
        <end position="129"/>
    </location>
</feature>
<dbReference type="AlphaFoldDB" id="W4KE42"/>
<keyword evidence="2" id="KW-0732">Signal</keyword>
<evidence type="ECO:0000256" key="1">
    <source>
        <dbReference type="SAM" id="MobiDB-lite"/>
    </source>
</evidence>
<gene>
    <name evidence="3" type="ORF">HETIRDRAFT_157056</name>
</gene>
<dbReference type="OrthoDB" id="2576541at2759"/>
<protein>
    <submittedName>
        <fullName evidence="3">Uncharacterized protein</fullName>
    </submittedName>
</protein>
<feature type="compositionally biased region" description="Low complexity" evidence="1">
    <location>
        <begin position="41"/>
        <end position="119"/>
    </location>
</feature>
<feature type="region of interest" description="Disordered" evidence="1">
    <location>
        <begin position="141"/>
        <end position="168"/>
    </location>
</feature>
<feature type="signal peptide" evidence="2">
    <location>
        <begin position="1"/>
        <end position="23"/>
    </location>
</feature>
<evidence type="ECO:0000313" key="3">
    <source>
        <dbReference type="EMBL" id="ETW83306.1"/>
    </source>
</evidence>
<reference evidence="3 4" key="1">
    <citation type="journal article" date="2012" name="New Phytol.">
        <title>Insight into trade-off between wood decay and parasitism from the genome of a fungal forest pathogen.</title>
        <authorList>
            <person name="Olson A."/>
            <person name="Aerts A."/>
            <person name="Asiegbu F."/>
            <person name="Belbahri L."/>
            <person name="Bouzid O."/>
            <person name="Broberg A."/>
            <person name="Canback B."/>
            <person name="Coutinho P.M."/>
            <person name="Cullen D."/>
            <person name="Dalman K."/>
            <person name="Deflorio G."/>
            <person name="van Diepen L.T."/>
            <person name="Dunand C."/>
            <person name="Duplessis S."/>
            <person name="Durling M."/>
            <person name="Gonthier P."/>
            <person name="Grimwood J."/>
            <person name="Fossdal C.G."/>
            <person name="Hansson D."/>
            <person name="Henrissat B."/>
            <person name="Hietala A."/>
            <person name="Himmelstrand K."/>
            <person name="Hoffmeister D."/>
            <person name="Hogberg N."/>
            <person name="James T.Y."/>
            <person name="Karlsson M."/>
            <person name="Kohler A."/>
            <person name="Kues U."/>
            <person name="Lee Y.H."/>
            <person name="Lin Y.C."/>
            <person name="Lind M."/>
            <person name="Lindquist E."/>
            <person name="Lombard V."/>
            <person name="Lucas S."/>
            <person name="Lunden K."/>
            <person name="Morin E."/>
            <person name="Murat C."/>
            <person name="Park J."/>
            <person name="Raffaello T."/>
            <person name="Rouze P."/>
            <person name="Salamov A."/>
            <person name="Schmutz J."/>
            <person name="Solheim H."/>
            <person name="Stahlberg J."/>
            <person name="Velez H."/>
            <person name="de Vries R.P."/>
            <person name="Wiebenga A."/>
            <person name="Woodward S."/>
            <person name="Yakovlev I."/>
            <person name="Garbelotto M."/>
            <person name="Martin F."/>
            <person name="Grigoriev I.V."/>
            <person name="Stenlid J."/>
        </authorList>
    </citation>
    <scope>NUCLEOTIDE SEQUENCE [LARGE SCALE GENOMIC DNA]</scope>
    <source>
        <strain evidence="3 4">TC 32-1</strain>
    </source>
</reference>
<dbReference type="Proteomes" id="UP000030671">
    <property type="component" value="Unassembled WGS sequence"/>
</dbReference>
<proteinExistence type="predicted"/>
<dbReference type="eggNOG" id="ENOG502S80A">
    <property type="taxonomic scope" value="Eukaryota"/>
</dbReference>
<dbReference type="RefSeq" id="XP_009545574.1">
    <property type="nucleotide sequence ID" value="XM_009547279.1"/>
</dbReference>
<evidence type="ECO:0000313" key="4">
    <source>
        <dbReference type="Proteomes" id="UP000030671"/>
    </source>
</evidence>
<feature type="chain" id="PRO_5004844424" evidence="2">
    <location>
        <begin position="24"/>
        <end position="412"/>
    </location>
</feature>
<dbReference type="KEGG" id="hir:HETIRDRAFT_157056"/>
<dbReference type="EMBL" id="KI925457">
    <property type="protein sequence ID" value="ETW83306.1"/>
    <property type="molecule type" value="Genomic_DNA"/>
</dbReference>
<organism evidence="3 4">
    <name type="scientific">Heterobasidion irregulare (strain TC 32-1)</name>
    <dbReference type="NCBI Taxonomy" id="747525"/>
    <lineage>
        <taxon>Eukaryota</taxon>
        <taxon>Fungi</taxon>
        <taxon>Dikarya</taxon>
        <taxon>Basidiomycota</taxon>
        <taxon>Agaricomycotina</taxon>
        <taxon>Agaricomycetes</taxon>
        <taxon>Russulales</taxon>
        <taxon>Bondarzewiaceae</taxon>
        <taxon>Heterobasidion</taxon>
        <taxon>Heterobasidion annosum species complex</taxon>
    </lineage>
</organism>
<accession>W4KE42</accession>
<feature type="compositionally biased region" description="Polar residues" evidence="1">
    <location>
        <begin position="215"/>
        <end position="237"/>
    </location>
</feature>
<feature type="region of interest" description="Disordered" evidence="1">
    <location>
        <begin position="39"/>
        <end position="129"/>
    </location>
</feature>
<evidence type="ECO:0000256" key="2">
    <source>
        <dbReference type="SAM" id="SignalP"/>
    </source>
</evidence>
<feature type="region of interest" description="Disordered" evidence="1">
    <location>
        <begin position="206"/>
        <end position="237"/>
    </location>
</feature>
<feature type="region of interest" description="Disordered" evidence="1">
    <location>
        <begin position="322"/>
        <end position="412"/>
    </location>
</feature>
<dbReference type="GeneID" id="20667689"/>
<dbReference type="InParanoid" id="W4KE42"/>